<dbReference type="SUPFAM" id="SSF52058">
    <property type="entry name" value="L domain-like"/>
    <property type="match status" value="1"/>
</dbReference>
<sequence>METSSVNQHDVFIDFSSKDTRYSFVSHLSAAFRRRNISTFLGEDSTSSVTQSAIEGAKVFVVVFSENYASSPLCLETLVKFLDLQRRDNGPVVIPVFYGDVTPSIVKEQTEKFGEAFSDHRSLFSKDDRVERWRNGLIEAAKLQGHESNEQENDSDLVEEIVADVREKLYPTGKIGFYLRLVGIENLLCKQSHDFYRLGIWGMPGIGKTTIAQAVYNQMSHDFETICFLQDFHVKFHETGLRVLREEYLVEKLRETKVLLVLDDVRNPMEAESFLGEFDCFSPGSLIIITSRDKQVLYQCQVEGVYEVPSLNKKEALQLFNRFAFPTKKPSDSVLVEVSKKVVEYANGNPKALCFYGRELEGRTKLDEMEADFEKLKRYPPREIINVFKSSYDVLIDNERSIFLDIACFFNGEQLNQIMRIFEGCGFFPHVGIERLVERSLLVISKEKKVEMHNLIQDVAREIVKEDNNQIMRRRRLLDPSSIRQLLEDNEPEGTEVIEGMFFDTTNLNVIINRMAFNNMYNLRLLKIYSSNSETAQEVNLPDGLESLPYELRLLHWEKYPLQSLPEDFDPSHLVELNMPYSQLQSLWGGTKSLANLKIINLSHSQKIVEVGELSKACSLEQIHLQGCTSLESIPDTGRLKSLQHLNLSGCTRIERAEITKKIKGLGREGGLRETKSQSMVFSTLVDLEPEDNTDNF</sequence>
<dbReference type="PANTHER" id="PTHR11017:SF479">
    <property type="entry name" value="DISEASE RESISTANCE PROTEIN (TIR-NBS-LRR CLASS) FAMILY"/>
    <property type="match status" value="1"/>
</dbReference>
<dbReference type="Gene3D" id="3.40.50.300">
    <property type="entry name" value="P-loop containing nucleotide triphosphate hydrolases"/>
    <property type="match status" value="1"/>
</dbReference>
<evidence type="ECO:0000259" key="4">
    <source>
        <dbReference type="PROSITE" id="PS50104"/>
    </source>
</evidence>
<keyword evidence="3" id="KW-0611">Plant defense</keyword>
<keyword evidence="1" id="KW-0433">Leucine-rich repeat</keyword>
<dbReference type="InterPro" id="IPR002182">
    <property type="entry name" value="NB-ARC"/>
</dbReference>
<dbReference type="Gene3D" id="3.40.50.10140">
    <property type="entry name" value="Toll/interleukin-1 receptor homology (TIR) domain"/>
    <property type="match status" value="1"/>
</dbReference>
<dbReference type="EMBL" id="GEVL01003089">
    <property type="protein sequence ID" value="JAU74252.1"/>
    <property type="molecule type" value="Transcribed_RNA"/>
</dbReference>
<evidence type="ECO:0000256" key="3">
    <source>
        <dbReference type="ARBA" id="ARBA00022821"/>
    </source>
</evidence>
<evidence type="ECO:0000256" key="1">
    <source>
        <dbReference type="ARBA" id="ARBA00022614"/>
    </source>
</evidence>
<dbReference type="PROSITE" id="PS50104">
    <property type="entry name" value="TIR"/>
    <property type="match status" value="1"/>
</dbReference>
<dbReference type="Pfam" id="PF23282">
    <property type="entry name" value="WHD_ROQ1"/>
    <property type="match status" value="1"/>
</dbReference>
<reference evidence="5" key="1">
    <citation type="submission" date="2016-07" db="EMBL/GenBank/DDBJ databases">
        <title>De novo transcriptome assembly of four accessions of the metal hyperaccumulator plant Noccaea caerulescens.</title>
        <authorList>
            <person name="Blande D."/>
            <person name="Halimaa P."/>
            <person name="Tervahauta A.I."/>
            <person name="Aarts M.G."/>
            <person name="Karenlampi S.O."/>
        </authorList>
    </citation>
    <scope>NUCLEOTIDE SEQUENCE</scope>
</reference>
<dbReference type="InterPro" id="IPR032675">
    <property type="entry name" value="LRR_dom_sf"/>
</dbReference>
<dbReference type="GO" id="GO:0007165">
    <property type="term" value="P:signal transduction"/>
    <property type="evidence" value="ECO:0007669"/>
    <property type="project" value="InterPro"/>
</dbReference>
<evidence type="ECO:0000256" key="2">
    <source>
        <dbReference type="ARBA" id="ARBA00022737"/>
    </source>
</evidence>
<dbReference type="InterPro" id="IPR027417">
    <property type="entry name" value="P-loop_NTPase"/>
</dbReference>
<name>A0A1J3I4Z6_NOCCA</name>
<dbReference type="GO" id="GO:0043531">
    <property type="term" value="F:ADP binding"/>
    <property type="evidence" value="ECO:0007669"/>
    <property type="project" value="InterPro"/>
</dbReference>
<dbReference type="SUPFAM" id="SSF46785">
    <property type="entry name" value="Winged helix' DNA-binding domain"/>
    <property type="match status" value="1"/>
</dbReference>
<dbReference type="InterPro" id="IPR035897">
    <property type="entry name" value="Toll_tir_struct_dom_sf"/>
</dbReference>
<dbReference type="PANTHER" id="PTHR11017">
    <property type="entry name" value="LEUCINE-RICH REPEAT-CONTAINING PROTEIN"/>
    <property type="match status" value="1"/>
</dbReference>
<evidence type="ECO:0000313" key="5">
    <source>
        <dbReference type="EMBL" id="JAU74252.1"/>
    </source>
</evidence>
<accession>A0A1J3I4Z6</accession>
<dbReference type="InterPro" id="IPR058192">
    <property type="entry name" value="WHD_ROQ1-like"/>
</dbReference>
<dbReference type="InterPro" id="IPR000157">
    <property type="entry name" value="TIR_dom"/>
</dbReference>
<gene>
    <name evidence="5" type="ORF">LE_TR21767_c0_g1_i1_g.69773</name>
</gene>
<dbReference type="AlphaFoldDB" id="A0A1J3I4Z6"/>
<dbReference type="PRINTS" id="PR00364">
    <property type="entry name" value="DISEASERSIST"/>
</dbReference>
<dbReference type="SMART" id="SM00255">
    <property type="entry name" value="TIR"/>
    <property type="match status" value="1"/>
</dbReference>
<dbReference type="Gene3D" id="3.80.10.10">
    <property type="entry name" value="Ribonuclease Inhibitor"/>
    <property type="match status" value="1"/>
</dbReference>
<organism evidence="5">
    <name type="scientific">Noccaea caerulescens</name>
    <name type="common">Alpine penny-cress</name>
    <name type="synonym">Thlaspi caerulescens</name>
    <dbReference type="NCBI Taxonomy" id="107243"/>
    <lineage>
        <taxon>Eukaryota</taxon>
        <taxon>Viridiplantae</taxon>
        <taxon>Streptophyta</taxon>
        <taxon>Embryophyta</taxon>
        <taxon>Tracheophyta</taxon>
        <taxon>Spermatophyta</taxon>
        <taxon>Magnoliopsida</taxon>
        <taxon>eudicotyledons</taxon>
        <taxon>Gunneridae</taxon>
        <taxon>Pentapetalae</taxon>
        <taxon>rosids</taxon>
        <taxon>malvids</taxon>
        <taxon>Brassicales</taxon>
        <taxon>Brassicaceae</taxon>
        <taxon>Coluteocarpeae</taxon>
        <taxon>Noccaea</taxon>
    </lineage>
</organism>
<dbReference type="InterPro" id="IPR044974">
    <property type="entry name" value="Disease_R_plants"/>
</dbReference>
<dbReference type="InterPro" id="IPR042197">
    <property type="entry name" value="Apaf_helical"/>
</dbReference>
<proteinExistence type="predicted"/>
<protein>
    <submittedName>
        <fullName evidence="5">Disease resistance protein RRS1</fullName>
    </submittedName>
</protein>
<dbReference type="Gene3D" id="1.10.8.430">
    <property type="entry name" value="Helical domain of apoptotic protease-activating factors"/>
    <property type="match status" value="1"/>
</dbReference>
<dbReference type="Pfam" id="PF00931">
    <property type="entry name" value="NB-ARC"/>
    <property type="match status" value="1"/>
</dbReference>
<dbReference type="InterPro" id="IPR036390">
    <property type="entry name" value="WH_DNA-bd_sf"/>
</dbReference>
<keyword evidence="2" id="KW-0677">Repeat</keyword>
<dbReference type="SUPFAM" id="SSF52200">
    <property type="entry name" value="Toll/Interleukin receptor TIR domain"/>
    <property type="match status" value="1"/>
</dbReference>
<dbReference type="Pfam" id="PF01582">
    <property type="entry name" value="TIR"/>
    <property type="match status" value="1"/>
</dbReference>
<dbReference type="InterPro" id="IPR011713">
    <property type="entry name" value="Leu-rich_rpt_3"/>
</dbReference>
<dbReference type="Pfam" id="PF07725">
    <property type="entry name" value="LRR_3"/>
    <property type="match status" value="1"/>
</dbReference>
<feature type="domain" description="TIR" evidence="4">
    <location>
        <begin position="7"/>
        <end position="169"/>
    </location>
</feature>
<dbReference type="GO" id="GO:0006952">
    <property type="term" value="P:defense response"/>
    <property type="evidence" value="ECO:0007669"/>
    <property type="project" value="UniProtKB-KW"/>
</dbReference>
<dbReference type="SUPFAM" id="SSF52540">
    <property type="entry name" value="P-loop containing nucleoside triphosphate hydrolases"/>
    <property type="match status" value="1"/>
</dbReference>